<keyword evidence="5 6" id="KW-0233">DNA recombination</keyword>
<comment type="similarity">
    <text evidence="2 6">Belongs to the transposase mutator family.</text>
</comment>
<keyword evidence="9" id="KW-1185">Reference proteome</keyword>
<reference evidence="8 9" key="1">
    <citation type="submission" date="2019-02" db="EMBL/GenBank/DDBJ databases">
        <title>Deep-cultivation of Planctomycetes and their phenomic and genomic characterization uncovers novel biology.</title>
        <authorList>
            <person name="Wiegand S."/>
            <person name="Jogler M."/>
            <person name="Boedeker C."/>
            <person name="Pinto D."/>
            <person name="Vollmers J."/>
            <person name="Rivas-Marin E."/>
            <person name="Kohn T."/>
            <person name="Peeters S.H."/>
            <person name="Heuer A."/>
            <person name="Rast P."/>
            <person name="Oberbeckmann S."/>
            <person name="Bunk B."/>
            <person name="Jeske O."/>
            <person name="Meyerdierks A."/>
            <person name="Storesund J.E."/>
            <person name="Kallscheuer N."/>
            <person name="Luecker S."/>
            <person name="Lage O.M."/>
            <person name="Pohl T."/>
            <person name="Merkel B.J."/>
            <person name="Hornburger P."/>
            <person name="Mueller R.-W."/>
            <person name="Bruemmer F."/>
            <person name="Labrenz M."/>
            <person name="Spormann A.M."/>
            <person name="Op den Camp H."/>
            <person name="Overmann J."/>
            <person name="Amann R."/>
            <person name="Jetten M.S.M."/>
            <person name="Mascher T."/>
            <person name="Medema M.H."/>
            <person name="Devos D.P."/>
            <person name="Kaster A.-K."/>
            <person name="Ovreas L."/>
            <person name="Rohde M."/>
            <person name="Galperin M.Y."/>
            <person name="Jogler C."/>
        </authorList>
    </citation>
    <scope>NUCLEOTIDE SEQUENCE [LARGE SCALE GENOMIC DNA]</scope>
    <source>
        <strain evidence="8 9">ElP</strain>
    </source>
</reference>
<sequence length="387" mass="40718">MTHQDQPAAIDEVMELLAEHGSDGLAQAIGVLRDELMERERTQALGAAPHRRSEARKGSANGSKPETRHTPMGPIAVRVPQARGLDSYASALERGVRSERASKPAVAERDGPGVSTGKGAAIAERPRGSEVTGSQVSRAAGALDEGPEGWRGRPPGEAPYPIPDARGEEVRLGGSIVSCAVLTAIGIDPGGRRSIPGVGVSMAEAEVHWRGFPASLQARGPHGVEMPAGDAHAGREQALAARLTGVPRRRGQSPPAEDAPAYVPRPSLPPEVAAGPRAVFDAPDRGEAERRLGLAARRCRAVAPKPAEWPEQDVPEGLTILTLPPGRRRRLRTSDMPERLNEEVSRRTQVAGLSPNEGSVLRLVSAVAMGISEGWETGGRRLATGPG</sequence>
<gene>
    <name evidence="8" type="ORF">ElP_25780</name>
</gene>
<dbReference type="AlphaFoldDB" id="A0A518H1G9"/>
<keyword evidence="3 6" id="KW-0815">Transposition</keyword>
<evidence type="ECO:0000313" key="8">
    <source>
        <dbReference type="EMBL" id="QDV34684.1"/>
    </source>
</evidence>
<dbReference type="Pfam" id="PF00872">
    <property type="entry name" value="Transposase_mut"/>
    <property type="match status" value="1"/>
</dbReference>
<dbReference type="EMBL" id="CP036426">
    <property type="protein sequence ID" value="QDV34684.1"/>
    <property type="molecule type" value="Genomic_DNA"/>
</dbReference>
<dbReference type="Proteomes" id="UP000317835">
    <property type="component" value="Chromosome"/>
</dbReference>
<keyword evidence="4 6" id="KW-0238">DNA-binding</keyword>
<dbReference type="InterPro" id="IPR001207">
    <property type="entry name" value="Transposase_mutator"/>
</dbReference>
<name>A0A518H1G9_9BACT</name>
<dbReference type="GO" id="GO:0003677">
    <property type="term" value="F:DNA binding"/>
    <property type="evidence" value="ECO:0007669"/>
    <property type="project" value="UniProtKB-UniRule"/>
</dbReference>
<dbReference type="KEGG" id="tpla:ElP_25780"/>
<dbReference type="PANTHER" id="PTHR33217:SF7">
    <property type="entry name" value="TRANSPOSASE FOR INSERTION SEQUENCE ELEMENT IS1081"/>
    <property type="match status" value="1"/>
</dbReference>
<keyword evidence="6" id="KW-0814">Transposable element</keyword>
<dbReference type="RefSeq" id="WP_145269745.1">
    <property type="nucleotide sequence ID" value="NZ_CP036426.1"/>
</dbReference>
<evidence type="ECO:0000256" key="4">
    <source>
        <dbReference type="ARBA" id="ARBA00023125"/>
    </source>
</evidence>
<protein>
    <recommendedName>
        <fullName evidence="6">Mutator family transposase</fullName>
    </recommendedName>
</protein>
<evidence type="ECO:0000313" key="9">
    <source>
        <dbReference type="Proteomes" id="UP000317835"/>
    </source>
</evidence>
<evidence type="ECO:0000256" key="2">
    <source>
        <dbReference type="ARBA" id="ARBA00010961"/>
    </source>
</evidence>
<evidence type="ECO:0000256" key="7">
    <source>
        <dbReference type="SAM" id="MobiDB-lite"/>
    </source>
</evidence>
<feature type="compositionally biased region" description="Basic and acidic residues" evidence="7">
    <location>
        <begin position="94"/>
        <end position="111"/>
    </location>
</feature>
<feature type="region of interest" description="Disordered" evidence="7">
    <location>
        <begin position="246"/>
        <end position="270"/>
    </location>
</feature>
<organism evidence="8 9">
    <name type="scientific">Tautonia plasticadhaerens</name>
    <dbReference type="NCBI Taxonomy" id="2527974"/>
    <lineage>
        <taxon>Bacteria</taxon>
        <taxon>Pseudomonadati</taxon>
        <taxon>Planctomycetota</taxon>
        <taxon>Planctomycetia</taxon>
        <taxon>Isosphaerales</taxon>
        <taxon>Isosphaeraceae</taxon>
        <taxon>Tautonia</taxon>
    </lineage>
</organism>
<proteinExistence type="inferred from homology"/>
<evidence type="ECO:0000256" key="5">
    <source>
        <dbReference type="ARBA" id="ARBA00023172"/>
    </source>
</evidence>
<comment type="function">
    <text evidence="1 6">Required for the transposition of the insertion element.</text>
</comment>
<dbReference type="OrthoDB" id="355828at2"/>
<dbReference type="GO" id="GO:0004803">
    <property type="term" value="F:transposase activity"/>
    <property type="evidence" value="ECO:0007669"/>
    <property type="project" value="UniProtKB-UniRule"/>
</dbReference>
<evidence type="ECO:0000256" key="6">
    <source>
        <dbReference type="RuleBase" id="RU365089"/>
    </source>
</evidence>
<evidence type="ECO:0000256" key="1">
    <source>
        <dbReference type="ARBA" id="ARBA00002190"/>
    </source>
</evidence>
<feature type="region of interest" description="Disordered" evidence="7">
    <location>
        <begin position="40"/>
        <end position="166"/>
    </location>
</feature>
<evidence type="ECO:0000256" key="3">
    <source>
        <dbReference type="ARBA" id="ARBA00022578"/>
    </source>
</evidence>
<dbReference type="GO" id="GO:0006313">
    <property type="term" value="P:DNA transposition"/>
    <property type="evidence" value="ECO:0007669"/>
    <property type="project" value="UniProtKB-UniRule"/>
</dbReference>
<accession>A0A518H1G9</accession>
<dbReference type="PANTHER" id="PTHR33217">
    <property type="entry name" value="TRANSPOSASE FOR INSERTION SEQUENCE ELEMENT IS1081"/>
    <property type="match status" value="1"/>
</dbReference>